<protein>
    <submittedName>
        <fullName evidence="1">Uncharacterized protein</fullName>
    </submittedName>
</protein>
<evidence type="ECO:0000313" key="2">
    <source>
        <dbReference type="Proteomes" id="UP000199650"/>
    </source>
</evidence>
<sequence>MSFSGHVCTLERGRGLSRSLKQDEAFDAMS</sequence>
<proteinExistence type="predicted"/>
<name>A0A1I0QJL2_9RHOB</name>
<dbReference type="EMBL" id="FOJB01000001">
    <property type="protein sequence ID" value="SEW27128.1"/>
    <property type="molecule type" value="Genomic_DNA"/>
</dbReference>
<gene>
    <name evidence="1" type="ORF">SAMN05444851_2612</name>
</gene>
<keyword evidence="2" id="KW-1185">Reference proteome</keyword>
<organism evidence="1 2">
    <name type="scientific">Aliiroseovarius sediminilitoris</name>
    <dbReference type="NCBI Taxonomy" id="1173584"/>
    <lineage>
        <taxon>Bacteria</taxon>
        <taxon>Pseudomonadati</taxon>
        <taxon>Pseudomonadota</taxon>
        <taxon>Alphaproteobacteria</taxon>
        <taxon>Rhodobacterales</taxon>
        <taxon>Paracoccaceae</taxon>
        <taxon>Aliiroseovarius</taxon>
    </lineage>
</organism>
<reference evidence="1 2" key="1">
    <citation type="submission" date="2016-10" db="EMBL/GenBank/DDBJ databases">
        <authorList>
            <person name="de Groot N.N."/>
        </authorList>
    </citation>
    <scope>NUCLEOTIDE SEQUENCE [LARGE SCALE GENOMIC DNA]</scope>
    <source>
        <strain evidence="1 2">DSM 29439</strain>
    </source>
</reference>
<evidence type="ECO:0000313" key="1">
    <source>
        <dbReference type="EMBL" id="SEW27128.1"/>
    </source>
</evidence>
<dbReference type="Proteomes" id="UP000199650">
    <property type="component" value="Unassembled WGS sequence"/>
</dbReference>
<dbReference type="AlphaFoldDB" id="A0A1I0QJL2"/>
<dbReference type="STRING" id="1173584.SAMN05444851_2612"/>
<accession>A0A1I0QJL2</accession>